<feature type="signal peptide" evidence="4">
    <location>
        <begin position="1"/>
        <end position="23"/>
    </location>
</feature>
<name>A0A1X6YVF4_9RHOB</name>
<dbReference type="OrthoDB" id="7637125at2"/>
<proteinExistence type="predicted"/>
<dbReference type="SMART" id="SM00028">
    <property type="entry name" value="TPR"/>
    <property type="match status" value="9"/>
</dbReference>
<evidence type="ECO:0000256" key="2">
    <source>
        <dbReference type="ARBA" id="ARBA00022803"/>
    </source>
</evidence>
<feature type="repeat" description="TPR" evidence="3">
    <location>
        <begin position="99"/>
        <end position="132"/>
    </location>
</feature>
<feature type="chain" id="PRO_5013163266" evidence="4">
    <location>
        <begin position="24"/>
        <end position="811"/>
    </location>
</feature>
<dbReference type="SUPFAM" id="SSF48452">
    <property type="entry name" value="TPR-like"/>
    <property type="match status" value="3"/>
</dbReference>
<dbReference type="Proteomes" id="UP000193061">
    <property type="component" value="Unassembled WGS sequence"/>
</dbReference>
<dbReference type="PROSITE" id="PS50005">
    <property type="entry name" value="TPR"/>
    <property type="match status" value="2"/>
</dbReference>
<dbReference type="PANTHER" id="PTHR45586:SF14">
    <property type="entry name" value="TETRATRICOPEPTIDE TPR_2 REPEAT PROTEIN"/>
    <property type="match status" value="1"/>
</dbReference>
<keyword evidence="4" id="KW-0732">Signal</keyword>
<dbReference type="InterPro" id="IPR051012">
    <property type="entry name" value="CellSynth/LPSAsmb/PSIAsmb"/>
</dbReference>
<evidence type="ECO:0000313" key="6">
    <source>
        <dbReference type="Proteomes" id="UP000193061"/>
    </source>
</evidence>
<evidence type="ECO:0000256" key="4">
    <source>
        <dbReference type="SAM" id="SignalP"/>
    </source>
</evidence>
<evidence type="ECO:0000256" key="3">
    <source>
        <dbReference type="PROSITE-ProRule" id="PRU00339"/>
    </source>
</evidence>
<dbReference type="InterPro" id="IPR019734">
    <property type="entry name" value="TPR_rpt"/>
</dbReference>
<reference evidence="5 6" key="1">
    <citation type="submission" date="2017-03" db="EMBL/GenBank/DDBJ databases">
        <authorList>
            <person name="Afonso C.L."/>
            <person name="Miller P.J."/>
            <person name="Scott M.A."/>
            <person name="Spackman E."/>
            <person name="Goraichik I."/>
            <person name="Dimitrov K.M."/>
            <person name="Suarez D.L."/>
            <person name="Swayne D.E."/>
        </authorList>
    </citation>
    <scope>NUCLEOTIDE SEQUENCE [LARGE SCALE GENOMIC DNA]</scope>
    <source>
        <strain evidence="5 6">CECT 7450</strain>
    </source>
</reference>
<accession>A0A1X6YVF4</accession>
<evidence type="ECO:0000313" key="5">
    <source>
        <dbReference type="EMBL" id="SLN32280.1"/>
    </source>
</evidence>
<evidence type="ECO:0000256" key="1">
    <source>
        <dbReference type="ARBA" id="ARBA00022737"/>
    </source>
</evidence>
<dbReference type="AlphaFoldDB" id="A0A1X6YVF4"/>
<organism evidence="5 6">
    <name type="scientific">Roseovarius albus</name>
    <dbReference type="NCBI Taxonomy" id="1247867"/>
    <lineage>
        <taxon>Bacteria</taxon>
        <taxon>Pseudomonadati</taxon>
        <taxon>Pseudomonadota</taxon>
        <taxon>Alphaproteobacteria</taxon>
        <taxon>Rhodobacterales</taxon>
        <taxon>Roseobacteraceae</taxon>
        <taxon>Roseovarius</taxon>
    </lineage>
</organism>
<dbReference type="RefSeq" id="WP_159454015.1">
    <property type="nucleotide sequence ID" value="NZ_FWFX01000003.1"/>
</dbReference>
<dbReference type="PROSITE" id="PS51257">
    <property type="entry name" value="PROKAR_LIPOPROTEIN"/>
    <property type="match status" value="1"/>
</dbReference>
<keyword evidence="6" id="KW-1185">Reference proteome</keyword>
<dbReference type="EMBL" id="FWFX01000003">
    <property type="protein sequence ID" value="SLN32280.1"/>
    <property type="molecule type" value="Genomic_DNA"/>
</dbReference>
<keyword evidence="1" id="KW-0677">Repeat</keyword>
<dbReference type="InterPro" id="IPR011990">
    <property type="entry name" value="TPR-like_helical_dom_sf"/>
</dbReference>
<protein>
    <submittedName>
        <fullName evidence="5">Tetratricopeptide repeat protein</fullName>
    </submittedName>
</protein>
<dbReference type="Pfam" id="PF13432">
    <property type="entry name" value="TPR_16"/>
    <property type="match status" value="2"/>
</dbReference>
<gene>
    <name evidence="5" type="ORF">ROA7450_01463</name>
</gene>
<keyword evidence="2 3" id="KW-0802">TPR repeat</keyword>
<dbReference type="Pfam" id="PF14559">
    <property type="entry name" value="TPR_19"/>
    <property type="match status" value="2"/>
</dbReference>
<dbReference type="PANTHER" id="PTHR45586">
    <property type="entry name" value="TPR REPEAT-CONTAINING PROTEIN PA4667"/>
    <property type="match status" value="1"/>
</dbReference>
<feature type="repeat" description="TPR" evidence="3">
    <location>
        <begin position="760"/>
        <end position="793"/>
    </location>
</feature>
<sequence>MYFLSGRGRICALAMSAFFLVSACESSEERAQRHFETALELLEEGDVARAAVEFRNVFQLDPEHKEARLVFARSQLELGERASAYSHFLKVVESYPDTLEAQIELAEMAIDVQNWEEAERHGKAAIELDPENPKVEVIDIALAYAQAQRGEDNAVAAEQAERAMDILEEMPESMIAWRIVIDQKLRTGENLASLKLLNEALVIHPNDLALNATKLQLQLREGDFEAAGETLEQMADKFPENENIRNSLIAWYLKRGDVDNAETYLRKAADAEGATSTAKLTVVRFLLDTRGKDAARAELERLIATEAETITYETLLASMDFEEGNKAEAITKLETLLAEAEATQEALKAKVILAQMLLHDGNAVGARAAIEEVLLEDPSNVDGLKMRAAWLVDEDKPDDAIIDLRTALAQEPQDANILTLMAKAHERAGSRDLAGERYALAVEVSLQAVPESLRYATYLTQEGRVDAAKAVLDEALTKAPENVDLLRSMGALHVQTEDWNEATRMIWRLKALETTAALNAANGLEADKLLRQQRVDETIALLESLSAEGGNEGDAAFVALLRTKIAAQQTDEAVALLEERLASDPDNLKLQFMRAGLHMIQNERDLAEPIYVKVLEKAPGNTNALRTLNAIMIADGREAEAAALIDEQIAKAPNPTAAYLLKAERLEKEKDFEGAIAIYESLYAQNSANVVVANNLSSLITTHRDSAEDLDRAYAIARRLQNYEIPALQDTYGWIEYRRGNFDEAVKYLEPAAKGLPEHALVQYHLGMTYVALERFDEAKEVLTKAIEMAGEDPLPQFEKAREKLAELQGQ</sequence>
<dbReference type="Gene3D" id="1.25.40.10">
    <property type="entry name" value="Tetratricopeptide repeat domain"/>
    <property type="match status" value="5"/>
</dbReference>